<reference evidence="2" key="1">
    <citation type="submission" date="2021-01" db="EMBL/GenBank/DDBJ databases">
        <authorList>
            <person name="Corre E."/>
            <person name="Pelletier E."/>
            <person name="Niang G."/>
            <person name="Scheremetjew M."/>
            <person name="Finn R."/>
            <person name="Kale V."/>
            <person name="Holt S."/>
            <person name="Cochrane G."/>
            <person name="Meng A."/>
            <person name="Brown T."/>
            <person name="Cohen L."/>
        </authorList>
    </citation>
    <scope>NUCLEOTIDE SEQUENCE</scope>
    <source>
        <strain evidence="2">B650</strain>
    </source>
</reference>
<feature type="compositionally biased region" description="Low complexity" evidence="1">
    <location>
        <begin position="13"/>
        <end position="25"/>
    </location>
</feature>
<accession>A0A7S2LM61</accession>
<feature type="compositionally biased region" description="Polar residues" evidence="1">
    <location>
        <begin position="26"/>
        <end position="41"/>
    </location>
</feature>
<proteinExistence type="predicted"/>
<protein>
    <recommendedName>
        <fullName evidence="3">Fe2OG dioxygenase domain-containing protein</fullName>
    </recommendedName>
</protein>
<dbReference type="EMBL" id="HBGY01031150">
    <property type="protein sequence ID" value="CAD9609320.1"/>
    <property type="molecule type" value="Transcribed_RNA"/>
</dbReference>
<evidence type="ECO:0008006" key="3">
    <source>
        <dbReference type="Google" id="ProtNLM"/>
    </source>
</evidence>
<evidence type="ECO:0000313" key="2">
    <source>
        <dbReference type="EMBL" id="CAD9609320.1"/>
    </source>
</evidence>
<dbReference type="AlphaFoldDB" id="A0A7S2LM61"/>
<gene>
    <name evidence="2" type="ORF">LDAN0321_LOCUS19416</name>
</gene>
<sequence>MSSPSSVKTRDTSSVLSSPCSASPPNTRNPKSCCDENQSDPSKLMETKIDGLNGSVALLSSPSNRSTKPEVQVLPPRRIVRTTVNGTRAKKIKTVSRINGNRMSAKKSSSRASSSTSMMMPVLAAHQARGAGRSKSSTNANNKNGATAAATLSPRPKGSDVQMNKEKVNIKAPSQSREFRANSRVKPSDHRVFYTRTKRATKSFKVTMIDEAFKIFVVDLLCGNPQDLEVVDAIKDETEAHIARVEASGNISASWRKLYTYTKMDLPCSEVTSIGPIMTQIMDDIKAVCGEIFQNPEGCQKLRPRSWKEPHLLKYVNTKDHKHTGIEMHYDGCDITWSLMLSDYATSNDVPNNPNEENINQQLAYRGGGTYMRCLQQTVLLKKGQILVHPGELYHKGVPITQGERLLGVCFMDGFNPGIYDPSVNCQTEVEQTLLEQNVIYS</sequence>
<feature type="compositionally biased region" description="Low complexity" evidence="1">
    <location>
        <begin position="134"/>
        <end position="151"/>
    </location>
</feature>
<feature type="region of interest" description="Disordered" evidence="1">
    <location>
        <begin position="98"/>
        <end position="117"/>
    </location>
</feature>
<feature type="region of interest" description="Disordered" evidence="1">
    <location>
        <begin position="1"/>
        <end position="47"/>
    </location>
</feature>
<feature type="region of interest" description="Disordered" evidence="1">
    <location>
        <begin position="126"/>
        <end position="163"/>
    </location>
</feature>
<dbReference type="Gene3D" id="2.60.120.620">
    <property type="entry name" value="q2cbj1_9rhob like domain"/>
    <property type="match status" value="1"/>
</dbReference>
<organism evidence="2">
    <name type="scientific">Leptocylindrus danicus</name>
    <dbReference type="NCBI Taxonomy" id="163516"/>
    <lineage>
        <taxon>Eukaryota</taxon>
        <taxon>Sar</taxon>
        <taxon>Stramenopiles</taxon>
        <taxon>Ochrophyta</taxon>
        <taxon>Bacillariophyta</taxon>
        <taxon>Coscinodiscophyceae</taxon>
        <taxon>Chaetocerotophycidae</taxon>
        <taxon>Leptocylindrales</taxon>
        <taxon>Leptocylindraceae</taxon>
        <taxon>Leptocylindrus</taxon>
    </lineage>
</organism>
<evidence type="ECO:0000256" key="1">
    <source>
        <dbReference type="SAM" id="MobiDB-lite"/>
    </source>
</evidence>
<name>A0A7S2LM61_9STRA</name>